<keyword evidence="11" id="KW-1185">Reference proteome</keyword>
<comment type="similarity">
    <text evidence="2">Belongs to the major facilitator superfamily. EmrB family.</text>
</comment>
<keyword evidence="6 8" id="KW-1133">Transmembrane helix</keyword>
<evidence type="ECO:0000259" key="9">
    <source>
        <dbReference type="PROSITE" id="PS50850"/>
    </source>
</evidence>
<dbReference type="PANTHER" id="PTHR42718:SF9">
    <property type="entry name" value="MAJOR FACILITATOR SUPERFAMILY MULTIDRUG TRANSPORTER MFSC"/>
    <property type="match status" value="1"/>
</dbReference>
<comment type="subcellular location">
    <subcellularLocation>
        <location evidence="1">Cell membrane</location>
        <topology evidence="1">Multi-pass membrane protein</topology>
    </subcellularLocation>
</comment>
<dbReference type="CDD" id="cd17503">
    <property type="entry name" value="MFS_LmrB_MDR_like"/>
    <property type="match status" value="1"/>
</dbReference>
<evidence type="ECO:0000256" key="1">
    <source>
        <dbReference type="ARBA" id="ARBA00004651"/>
    </source>
</evidence>
<keyword evidence="3" id="KW-0813">Transport</keyword>
<accession>A0A109MU14</accession>
<feature type="transmembrane region" description="Helical" evidence="8">
    <location>
        <begin position="106"/>
        <end position="125"/>
    </location>
</feature>
<gene>
    <name evidence="10" type="ORF">AS888_08640</name>
</gene>
<sequence>MQLDPKAVVSIVYVIAMFMVSMDGTIVNVILPTISKEFNIEPSSTSGINTGYLVSLAVFLPVAGWLGDRFGTKKIFLMALGVFTAASLLCGFANDLQTLNLFRVMQGAGGGVLTPVGMALLFRTFSPEERPKVSRSLVLPIAFAPAIGPIVGGFFAEQLSWRWAFYINVPFGILVILFGLLFLKEHKEPTAGRLDLPGFLLSASGFSMLMYALNAGPAKGWDSPVVLYTGMAGAILVCTFIVVELKVDKPMLDLRLLSDRLFRTLGIISLFSMAGLLGMLFVFPLMYQSSLQASALESGLTTFPEALGLMVASRLMPWTTKKWGIHQVIRIGLLGTIIIFTVISLVGPTANPWVLRALLFSVGICLGHTVVAVQFSTFTNIDSASMGRATTLFNVQNRMGSAVGVAILASILGAAGTSMTGANGDMVVHLASYQFALLGSALFLVAALLWALRLRKDDFKAIMPAKDTAKPHDVKQVRSVSE</sequence>
<dbReference type="Gene3D" id="1.20.1250.20">
    <property type="entry name" value="MFS general substrate transporter like domains"/>
    <property type="match status" value="1"/>
</dbReference>
<feature type="transmembrane region" description="Helical" evidence="8">
    <location>
        <begin position="431"/>
        <end position="452"/>
    </location>
</feature>
<feature type="transmembrane region" description="Helical" evidence="8">
    <location>
        <begin position="328"/>
        <end position="347"/>
    </location>
</feature>
<keyword evidence="4" id="KW-1003">Cell membrane</keyword>
<evidence type="ECO:0000256" key="8">
    <source>
        <dbReference type="SAM" id="Phobius"/>
    </source>
</evidence>
<dbReference type="InterPro" id="IPR020846">
    <property type="entry name" value="MFS_dom"/>
</dbReference>
<evidence type="ECO:0000256" key="5">
    <source>
        <dbReference type="ARBA" id="ARBA00022692"/>
    </source>
</evidence>
<reference evidence="10 11" key="1">
    <citation type="submission" date="2015-11" db="EMBL/GenBank/DDBJ databases">
        <title>Genome Sequence of Bacillus simplex strain VanAntwerpen2.</title>
        <authorList>
            <person name="Couger M.B."/>
        </authorList>
    </citation>
    <scope>NUCLEOTIDE SEQUENCE [LARGE SCALE GENOMIC DNA]</scope>
    <source>
        <strain evidence="10 11">VanAntwerpen02</strain>
    </source>
</reference>
<organism evidence="10 11">
    <name type="scientific">Peribacillus simplex</name>
    <dbReference type="NCBI Taxonomy" id="1478"/>
    <lineage>
        <taxon>Bacteria</taxon>
        <taxon>Bacillati</taxon>
        <taxon>Bacillota</taxon>
        <taxon>Bacilli</taxon>
        <taxon>Bacillales</taxon>
        <taxon>Bacillaceae</taxon>
        <taxon>Peribacillus</taxon>
    </lineage>
</organism>
<feature type="transmembrane region" description="Helical" evidence="8">
    <location>
        <begin position="399"/>
        <end position="419"/>
    </location>
</feature>
<dbReference type="Gene3D" id="1.20.1720.10">
    <property type="entry name" value="Multidrug resistance protein D"/>
    <property type="match status" value="1"/>
</dbReference>
<name>A0A109MU14_9BACI</name>
<dbReference type="AlphaFoldDB" id="A0A109MU14"/>
<feature type="transmembrane region" description="Helical" evidence="8">
    <location>
        <begin position="163"/>
        <end position="182"/>
    </location>
</feature>
<dbReference type="PANTHER" id="PTHR42718">
    <property type="entry name" value="MAJOR FACILITATOR SUPERFAMILY MULTIDRUG TRANSPORTER MFSC"/>
    <property type="match status" value="1"/>
</dbReference>
<evidence type="ECO:0000313" key="11">
    <source>
        <dbReference type="Proteomes" id="UP000064189"/>
    </source>
</evidence>
<feature type="transmembrane region" description="Helical" evidence="8">
    <location>
        <begin position="194"/>
        <end position="213"/>
    </location>
</feature>
<feature type="transmembrane region" description="Helical" evidence="8">
    <location>
        <begin position="137"/>
        <end position="157"/>
    </location>
</feature>
<dbReference type="NCBIfam" id="TIGR00711">
    <property type="entry name" value="efflux_EmrB"/>
    <property type="match status" value="1"/>
</dbReference>
<comment type="caution">
    <text evidence="10">The sequence shown here is derived from an EMBL/GenBank/DDBJ whole genome shotgun (WGS) entry which is preliminary data.</text>
</comment>
<dbReference type="EMBL" id="LNNH01000043">
    <property type="protein sequence ID" value="KWW12999.1"/>
    <property type="molecule type" value="Genomic_DNA"/>
</dbReference>
<feature type="transmembrane region" description="Helical" evidence="8">
    <location>
        <begin position="299"/>
        <end position="316"/>
    </location>
</feature>
<keyword evidence="7 8" id="KW-0472">Membrane</keyword>
<protein>
    <submittedName>
        <fullName evidence="10">Disulfide bond formation protein DsbA</fullName>
    </submittedName>
</protein>
<feature type="transmembrane region" description="Helical" evidence="8">
    <location>
        <begin position="7"/>
        <end position="31"/>
    </location>
</feature>
<dbReference type="GO" id="GO:0022857">
    <property type="term" value="F:transmembrane transporter activity"/>
    <property type="evidence" value="ECO:0007669"/>
    <property type="project" value="InterPro"/>
</dbReference>
<evidence type="ECO:0000256" key="4">
    <source>
        <dbReference type="ARBA" id="ARBA00022475"/>
    </source>
</evidence>
<dbReference type="InterPro" id="IPR004638">
    <property type="entry name" value="EmrB-like"/>
</dbReference>
<dbReference type="RefSeq" id="WP_061143772.1">
    <property type="nucleotide sequence ID" value="NZ_LNNH01000043.1"/>
</dbReference>
<evidence type="ECO:0000256" key="6">
    <source>
        <dbReference type="ARBA" id="ARBA00022989"/>
    </source>
</evidence>
<dbReference type="GO" id="GO:0005886">
    <property type="term" value="C:plasma membrane"/>
    <property type="evidence" value="ECO:0007669"/>
    <property type="project" value="UniProtKB-SubCell"/>
</dbReference>
<feature type="transmembrane region" description="Helical" evidence="8">
    <location>
        <begin position="75"/>
        <end position="94"/>
    </location>
</feature>
<dbReference type="InterPro" id="IPR036259">
    <property type="entry name" value="MFS_trans_sf"/>
</dbReference>
<feature type="transmembrane region" description="Helical" evidence="8">
    <location>
        <begin position="353"/>
        <end position="378"/>
    </location>
</feature>
<proteinExistence type="inferred from homology"/>
<evidence type="ECO:0000256" key="2">
    <source>
        <dbReference type="ARBA" id="ARBA00008537"/>
    </source>
</evidence>
<evidence type="ECO:0000256" key="3">
    <source>
        <dbReference type="ARBA" id="ARBA00022448"/>
    </source>
</evidence>
<feature type="transmembrane region" description="Helical" evidence="8">
    <location>
        <begin position="225"/>
        <end position="243"/>
    </location>
</feature>
<feature type="transmembrane region" description="Helical" evidence="8">
    <location>
        <begin position="264"/>
        <end position="287"/>
    </location>
</feature>
<dbReference type="Pfam" id="PF07690">
    <property type="entry name" value="MFS_1"/>
    <property type="match status" value="1"/>
</dbReference>
<evidence type="ECO:0000256" key="7">
    <source>
        <dbReference type="ARBA" id="ARBA00023136"/>
    </source>
</evidence>
<dbReference type="Proteomes" id="UP000064189">
    <property type="component" value="Unassembled WGS sequence"/>
</dbReference>
<keyword evidence="5 8" id="KW-0812">Transmembrane</keyword>
<dbReference type="PROSITE" id="PS50850">
    <property type="entry name" value="MFS"/>
    <property type="match status" value="1"/>
</dbReference>
<feature type="domain" description="Major facilitator superfamily (MFS) profile" evidence="9">
    <location>
        <begin position="9"/>
        <end position="458"/>
    </location>
</feature>
<dbReference type="PRINTS" id="PR01036">
    <property type="entry name" value="TCRTETB"/>
</dbReference>
<dbReference type="SUPFAM" id="SSF103473">
    <property type="entry name" value="MFS general substrate transporter"/>
    <property type="match status" value="1"/>
</dbReference>
<feature type="transmembrane region" description="Helical" evidence="8">
    <location>
        <begin position="51"/>
        <end position="68"/>
    </location>
</feature>
<dbReference type="InterPro" id="IPR011701">
    <property type="entry name" value="MFS"/>
</dbReference>
<evidence type="ECO:0000313" key="10">
    <source>
        <dbReference type="EMBL" id="KWW12999.1"/>
    </source>
</evidence>